<feature type="region of interest" description="Disordered" evidence="1">
    <location>
        <begin position="64"/>
        <end position="85"/>
    </location>
</feature>
<dbReference type="Proteomes" id="UP000823674">
    <property type="component" value="Chromosome A03"/>
</dbReference>
<comment type="caution">
    <text evidence="2">The sequence shown here is derived from an EMBL/GenBank/DDBJ whole genome shotgun (WGS) entry which is preliminary data.</text>
</comment>
<proteinExistence type="predicted"/>
<evidence type="ECO:0000256" key="1">
    <source>
        <dbReference type="SAM" id="MobiDB-lite"/>
    </source>
</evidence>
<protein>
    <submittedName>
        <fullName evidence="2">Uncharacterized protein</fullName>
    </submittedName>
</protein>
<gene>
    <name evidence="2" type="primary">A03g502590.1_BraROA</name>
    <name evidence="2" type="ORF">IGI04_010376</name>
</gene>
<reference evidence="2 3" key="1">
    <citation type="submission" date="2021-03" db="EMBL/GenBank/DDBJ databases">
        <authorList>
            <person name="King G.J."/>
            <person name="Bancroft I."/>
            <person name="Baten A."/>
            <person name="Bloomfield J."/>
            <person name="Borpatragohain P."/>
            <person name="He Z."/>
            <person name="Irish N."/>
            <person name="Irwin J."/>
            <person name="Liu K."/>
            <person name="Mauleon R.P."/>
            <person name="Moore J."/>
            <person name="Morris R."/>
            <person name="Ostergaard L."/>
            <person name="Wang B."/>
            <person name="Wells R."/>
        </authorList>
    </citation>
    <scope>NUCLEOTIDE SEQUENCE [LARGE SCALE GENOMIC DNA]</scope>
    <source>
        <strain evidence="2">R-o-18</strain>
        <tissue evidence="2">Leaf</tissue>
    </source>
</reference>
<accession>A0ABQ7N063</accession>
<evidence type="ECO:0000313" key="2">
    <source>
        <dbReference type="EMBL" id="KAG5404257.1"/>
    </source>
</evidence>
<organism evidence="2 3">
    <name type="scientific">Brassica rapa subsp. trilocularis</name>
    <dbReference type="NCBI Taxonomy" id="1813537"/>
    <lineage>
        <taxon>Eukaryota</taxon>
        <taxon>Viridiplantae</taxon>
        <taxon>Streptophyta</taxon>
        <taxon>Embryophyta</taxon>
        <taxon>Tracheophyta</taxon>
        <taxon>Spermatophyta</taxon>
        <taxon>Magnoliopsida</taxon>
        <taxon>eudicotyledons</taxon>
        <taxon>Gunneridae</taxon>
        <taxon>Pentapetalae</taxon>
        <taxon>rosids</taxon>
        <taxon>malvids</taxon>
        <taxon>Brassicales</taxon>
        <taxon>Brassicaceae</taxon>
        <taxon>Brassiceae</taxon>
        <taxon>Brassica</taxon>
    </lineage>
</organism>
<feature type="compositionally biased region" description="Polar residues" evidence="1">
    <location>
        <begin position="64"/>
        <end position="74"/>
    </location>
</feature>
<name>A0ABQ7N063_BRACM</name>
<evidence type="ECO:0000313" key="3">
    <source>
        <dbReference type="Proteomes" id="UP000823674"/>
    </source>
</evidence>
<keyword evidence="3" id="KW-1185">Reference proteome</keyword>
<dbReference type="EMBL" id="JADBGQ010000003">
    <property type="protein sequence ID" value="KAG5404257.1"/>
    <property type="molecule type" value="Genomic_DNA"/>
</dbReference>
<sequence>MRKTQLSQQHFSHISNTLSARLCSPPEKSLSAGVPFFRPAPPVLSLFSTRRSVFSPPDHLSLSAGNSSLSQIPANSHGGPLRFLW</sequence>